<reference evidence="1 2" key="2">
    <citation type="submission" date="2015-05" db="EMBL/GenBank/DDBJ databases">
        <authorList>
            <person name="Morales-Cruz A."/>
            <person name="Amrine K.C."/>
            <person name="Cantu D."/>
        </authorList>
    </citation>
    <scope>NUCLEOTIDE SEQUENCE [LARGE SCALE GENOMIC DNA]</scope>
    <source>
        <strain evidence="1">UCRPC4</strain>
    </source>
</reference>
<proteinExistence type="predicted"/>
<dbReference type="SUPFAM" id="SSF159238">
    <property type="entry name" value="SO1590-like"/>
    <property type="match status" value="1"/>
</dbReference>
<gene>
    <name evidence="1" type="ORF">UCRPC4_g00084</name>
</gene>
<dbReference type="InterPro" id="IPR021607">
    <property type="entry name" value="DUF3224"/>
</dbReference>
<accession>A0A0G2H1H3</accession>
<dbReference type="OrthoDB" id="5359218at2759"/>
<protein>
    <submittedName>
        <fullName evidence="1">Uncharacterized protein</fullName>
    </submittedName>
</protein>
<dbReference type="Proteomes" id="UP000053317">
    <property type="component" value="Unassembled WGS sequence"/>
</dbReference>
<dbReference type="Pfam" id="PF11528">
    <property type="entry name" value="DUF3224"/>
    <property type="match status" value="1"/>
</dbReference>
<organism evidence="1 2">
    <name type="scientific">Phaeomoniella chlamydospora</name>
    <name type="common">Phaeoacremonium chlamydosporum</name>
    <dbReference type="NCBI Taxonomy" id="158046"/>
    <lineage>
        <taxon>Eukaryota</taxon>
        <taxon>Fungi</taxon>
        <taxon>Dikarya</taxon>
        <taxon>Ascomycota</taxon>
        <taxon>Pezizomycotina</taxon>
        <taxon>Eurotiomycetes</taxon>
        <taxon>Chaetothyriomycetidae</taxon>
        <taxon>Phaeomoniellales</taxon>
        <taxon>Phaeomoniellaceae</taxon>
        <taxon>Phaeomoniella</taxon>
    </lineage>
</organism>
<sequence length="145" mass="15129">MSQSGTTFSSSASILSWDEDRSQTTLPRLTPATVKLTLNDLEATVTSNYQMVYLPAGPGVDTSGSAKFIFTDVVEAKAFGGKTGSFITQGKGSFDAATYRVSGQFEVVPGTAQGSLGELFAAGGKGSLESDSKDPSKVNYTFTVT</sequence>
<dbReference type="EMBL" id="LCWF01000002">
    <property type="protein sequence ID" value="KKY29178.1"/>
    <property type="molecule type" value="Genomic_DNA"/>
</dbReference>
<evidence type="ECO:0000313" key="2">
    <source>
        <dbReference type="Proteomes" id="UP000053317"/>
    </source>
</evidence>
<comment type="caution">
    <text evidence="1">The sequence shown here is derived from an EMBL/GenBank/DDBJ whole genome shotgun (WGS) entry which is preliminary data.</text>
</comment>
<reference evidence="1 2" key="1">
    <citation type="submission" date="2015-05" db="EMBL/GenBank/DDBJ databases">
        <title>Distinctive expansion of gene families associated with plant cell wall degradation and secondary metabolism in the genomes of grapevine trunk pathogens.</title>
        <authorList>
            <person name="Lawrence D.P."/>
            <person name="Travadon R."/>
            <person name="Rolshausen P.E."/>
            <person name="Baumgartner K."/>
        </authorList>
    </citation>
    <scope>NUCLEOTIDE SEQUENCE [LARGE SCALE GENOMIC DNA]</scope>
    <source>
        <strain evidence="1">UCRPC4</strain>
    </source>
</reference>
<evidence type="ECO:0000313" key="1">
    <source>
        <dbReference type="EMBL" id="KKY29178.1"/>
    </source>
</evidence>
<dbReference type="AlphaFoldDB" id="A0A0G2H1H3"/>
<dbReference type="InterPro" id="IPR023159">
    <property type="entry name" value="SO1590-like_sf"/>
</dbReference>
<dbReference type="Gene3D" id="2.40.350.10">
    <property type="entry name" value="SO1590-like"/>
    <property type="match status" value="1"/>
</dbReference>
<keyword evidence="2" id="KW-1185">Reference proteome</keyword>
<name>A0A0G2H1H3_PHACM</name>